<dbReference type="RefSeq" id="XP_046007475.1">
    <property type="nucleotide sequence ID" value="XM_046155314.1"/>
</dbReference>
<keyword evidence="2" id="KW-1185">Reference proteome</keyword>
<reference evidence="1" key="1">
    <citation type="journal article" date="2021" name="Nat. Commun.">
        <title>Genetic determinants of endophytism in the Arabidopsis root mycobiome.</title>
        <authorList>
            <person name="Mesny F."/>
            <person name="Miyauchi S."/>
            <person name="Thiergart T."/>
            <person name="Pickel B."/>
            <person name="Atanasova L."/>
            <person name="Karlsson M."/>
            <person name="Huettel B."/>
            <person name="Barry K.W."/>
            <person name="Haridas S."/>
            <person name="Chen C."/>
            <person name="Bauer D."/>
            <person name="Andreopoulos W."/>
            <person name="Pangilinan J."/>
            <person name="LaButti K."/>
            <person name="Riley R."/>
            <person name="Lipzen A."/>
            <person name="Clum A."/>
            <person name="Drula E."/>
            <person name="Henrissat B."/>
            <person name="Kohler A."/>
            <person name="Grigoriev I.V."/>
            <person name="Martin F.M."/>
            <person name="Hacquard S."/>
        </authorList>
    </citation>
    <scope>NUCLEOTIDE SEQUENCE</scope>
    <source>
        <strain evidence="1">MPI-CAGE-CH-0230</strain>
    </source>
</reference>
<evidence type="ECO:0000313" key="2">
    <source>
        <dbReference type="Proteomes" id="UP000756346"/>
    </source>
</evidence>
<dbReference type="AlphaFoldDB" id="A0A9P8XW70"/>
<gene>
    <name evidence="1" type="ORF">B0I36DRAFT_334166</name>
</gene>
<protein>
    <submittedName>
        <fullName evidence="1">Uncharacterized protein</fullName>
    </submittedName>
</protein>
<proteinExistence type="predicted"/>
<comment type="caution">
    <text evidence="1">The sequence shown here is derived from an EMBL/GenBank/DDBJ whole genome shotgun (WGS) entry which is preliminary data.</text>
</comment>
<evidence type="ECO:0000313" key="1">
    <source>
        <dbReference type="EMBL" id="KAH7021274.1"/>
    </source>
</evidence>
<name>A0A9P8XW70_9PEZI</name>
<organism evidence="1 2">
    <name type="scientific">Microdochium trichocladiopsis</name>
    <dbReference type="NCBI Taxonomy" id="1682393"/>
    <lineage>
        <taxon>Eukaryota</taxon>
        <taxon>Fungi</taxon>
        <taxon>Dikarya</taxon>
        <taxon>Ascomycota</taxon>
        <taxon>Pezizomycotina</taxon>
        <taxon>Sordariomycetes</taxon>
        <taxon>Xylariomycetidae</taxon>
        <taxon>Xylariales</taxon>
        <taxon>Microdochiaceae</taxon>
        <taxon>Microdochium</taxon>
    </lineage>
</organism>
<dbReference type="GeneID" id="70184860"/>
<dbReference type="EMBL" id="JAGTJQ010000010">
    <property type="protein sequence ID" value="KAH7021274.1"/>
    <property type="molecule type" value="Genomic_DNA"/>
</dbReference>
<dbReference type="Proteomes" id="UP000756346">
    <property type="component" value="Unassembled WGS sequence"/>
</dbReference>
<sequence>MACFQGTRTFALPYTHRAQYKHPSTHAITATTPRCIMTTHHSKAPTSLNLMLA</sequence>
<accession>A0A9P8XW70</accession>